<sequence length="201" mass="21784">MYPGQLLIVSNDGNQYTVKANDTMWIISQKLGVGMDSLIAANPQIANPNSLTAGQVINVPQAGSTAAVTNASPSGVLSSYEQQVVDLTNAERAKYGLPALKVDDKLSEVARLKSVDMQSRNYFSHTSPSYGSPFDMMRSFGVSYSSAAENIAYGQKTPQEVVNAWMNSSGHRKNILSTSYTHIGVGYVEQGNFWTQMFIGK</sequence>
<evidence type="ECO:0000313" key="3">
    <source>
        <dbReference type="Proteomes" id="UP001231941"/>
    </source>
</evidence>
<dbReference type="SMART" id="SM00257">
    <property type="entry name" value="LysM"/>
    <property type="match status" value="1"/>
</dbReference>
<comment type="caution">
    <text evidence="2">The sequence shown here is derived from an EMBL/GenBank/DDBJ whole genome shotgun (WGS) entry which is preliminary data.</text>
</comment>
<feature type="domain" description="LysM" evidence="1">
    <location>
        <begin position="14"/>
        <end position="59"/>
    </location>
</feature>
<dbReference type="Pfam" id="PF00188">
    <property type="entry name" value="CAP"/>
    <property type="match status" value="1"/>
</dbReference>
<dbReference type="Gene3D" id="3.10.350.10">
    <property type="entry name" value="LysM domain"/>
    <property type="match status" value="1"/>
</dbReference>
<dbReference type="CDD" id="cd05379">
    <property type="entry name" value="CAP_bacterial"/>
    <property type="match status" value="1"/>
</dbReference>
<dbReference type="PROSITE" id="PS51782">
    <property type="entry name" value="LYSM"/>
    <property type="match status" value="1"/>
</dbReference>
<protein>
    <submittedName>
        <fullName evidence="2">CAP domain-containing protein</fullName>
    </submittedName>
</protein>
<keyword evidence="3" id="KW-1185">Reference proteome</keyword>
<dbReference type="PANTHER" id="PTHR31157">
    <property type="entry name" value="SCP DOMAIN-CONTAINING PROTEIN"/>
    <property type="match status" value="1"/>
</dbReference>
<dbReference type="InterPro" id="IPR014258">
    <property type="entry name" value="CAP_domain_YkwD-like"/>
</dbReference>
<dbReference type="PANTHER" id="PTHR31157:SF1">
    <property type="entry name" value="SCP DOMAIN-CONTAINING PROTEIN"/>
    <property type="match status" value="1"/>
</dbReference>
<dbReference type="CDD" id="cd00118">
    <property type="entry name" value="LysM"/>
    <property type="match status" value="1"/>
</dbReference>
<dbReference type="InterPro" id="IPR035940">
    <property type="entry name" value="CAP_sf"/>
</dbReference>
<name>A0ABT9IWU3_9BACL</name>
<dbReference type="SUPFAM" id="SSF55797">
    <property type="entry name" value="PR-1-like"/>
    <property type="match status" value="1"/>
</dbReference>
<dbReference type="Pfam" id="PF01476">
    <property type="entry name" value="LysM"/>
    <property type="match status" value="1"/>
</dbReference>
<dbReference type="InterPro" id="IPR018392">
    <property type="entry name" value="LysM"/>
</dbReference>
<organism evidence="2 3">
    <name type="scientific">Chengkuizengella axinellae</name>
    <dbReference type="NCBI Taxonomy" id="3064388"/>
    <lineage>
        <taxon>Bacteria</taxon>
        <taxon>Bacillati</taxon>
        <taxon>Bacillota</taxon>
        <taxon>Bacilli</taxon>
        <taxon>Bacillales</taxon>
        <taxon>Paenibacillaceae</taxon>
        <taxon>Chengkuizengella</taxon>
    </lineage>
</organism>
<reference evidence="2 3" key="1">
    <citation type="submission" date="2023-08" db="EMBL/GenBank/DDBJ databases">
        <authorList>
            <person name="Park J.-S."/>
        </authorList>
    </citation>
    <scope>NUCLEOTIDE SEQUENCE [LARGE SCALE GENOMIC DNA]</scope>
    <source>
        <strain evidence="2 3">2205SS18-9</strain>
    </source>
</reference>
<dbReference type="Gene3D" id="3.40.33.10">
    <property type="entry name" value="CAP"/>
    <property type="match status" value="1"/>
</dbReference>
<evidence type="ECO:0000259" key="1">
    <source>
        <dbReference type="PROSITE" id="PS51782"/>
    </source>
</evidence>
<dbReference type="InterPro" id="IPR036779">
    <property type="entry name" value="LysM_dom_sf"/>
</dbReference>
<dbReference type="NCBIfam" id="TIGR02909">
    <property type="entry name" value="spore_YkwD"/>
    <property type="match status" value="1"/>
</dbReference>
<gene>
    <name evidence="2" type="ORF">Q5Y73_04005</name>
</gene>
<dbReference type="SUPFAM" id="SSF54106">
    <property type="entry name" value="LysM domain"/>
    <property type="match status" value="1"/>
</dbReference>
<dbReference type="InterPro" id="IPR014044">
    <property type="entry name" value="CAP_dom"/>
</dbReference>
<dbReference type="Proteomes" id="UP001231941">
    <property type="component" value="Unassembled WGS sequence"/>
</dbReference>
<dbReference type="EMBL" id="JAVAMP010000001">
    <property type="protein sequence ID" value="MDP5273255.1"/>
    <property type="molecule type" value="Genomic_DNA"/>
</dbReference>
<accession>A0ABT9IWU3</accession>
<evidence type="ECO:0000313" key="2">
    <source>
        <dbReference type="EMBL" id="MDP5273255.1"/>
    </source>
</evidence>
<proteinExistence type="predicted"/>